<dbReference type="Proteomes" id="UP000051922">
    <property type="component" value="Unassembled WGS sequence"/>
</dbReference>
<dbReference type="EMBL" id="AZFJ01000037">
    <property type="protein sequence ID" value="KRL86846.1"/>
    <property type="molecule type" value="Genomic_DNA"/>
</dbReference>
<dbReference type="OrthoDB" id="2307098at2"/>
<dbReference type="PATRIC" id="fig|1423783.4.peg.511"/>
<keyword evidence="2" id="KW-1185">Reference proteome</keyword>
<evidence type="ECO:0000313" key="2">
    <source>
        <dbReference type="Proteomes" id="UP000051922"/>
    </source>
</evidence>
<evidence type="ECO:0008006" key="3">
    <source>
        <dbReference type="Google" id="ProtNLM"/>
    </source>
</evidence>
<dbReference type="RefSeq" id="WP_054650293.1">
    <property type="nucleotide sequence ID" value="NZ_AZFJ01000037.1"/>
</dbReference>
<gene>
    <name evidence="1" type="ORF">FC50_GL000494</name>
</gene>
<sequence>MAHKFAKGFLTGVLAAAGAVAGSVYAFKKTYVDPVEDKAEEINTNRRRAIRKSRGAHQG</sequence>
<dbReference type="Pfam" id="PF11240">
    <property type="entry name" value="DUF3042"/>
    <property type="match status" value="1"/>
</dbReference>
<protein>
    <recommendedName>
        <fullName evidence="3">DUF3042 domain-containing protein</fullName>
    </recommendedName>
</protein>
<accession>A0A0R1U1R6</accession>
<reference evidence="1 2" key="1">
    <citation type="journal article" date="2015" name="Genome Announc.">
        <title>Expanding the biotechnology potential of lactobacilli through comparative genomics of 213 strains and associated genera.</title>
        <authorList>
            <person name="Sun Z."/>
            <person name="Harris H.M."/>
            <person name="McCann A."/>
            <person name="Guo C."/>
            <person name="Argimon S."/>
            <person name="Zhang W."/>
            <person name="Yang X."/>
            <person name="Jeffery I.B."/>
            <person name="Cooney J.C."/>
            <person name="Kagawa T.F."/>
            <person name="Liu W."/>
            <person name="Song Y."/>
            <person name="Salvetti E."/>
            <person name="Wrobel A."/>
            <person name="Rasinkangas P."/>
            <person name="Parkhill J."/>
            <person name="Rea M.C."/>
            <person name="O'Sullivan O."/>
            <person name="Ritari J."/>
            <person name="Douillard F.P."/>
            <person name="Paul Ross R."/>
            <person name="Yang R."/>
            <person name="Briner A.E."/>
            <person name="Felis G.E."/>
            <person name="de Vos W.M."/>
            <person name="Barrangou R."/>
            <person name="Klaenhammer T.R."/>
            <person name="Caufield P.W."/>
            <person name="Cui Y."/>
            <person name="Zhang H."/>
            <person name="O'Toole P.W."/>
        </authorList>
    </citation>
    <scope>NUCLEOTIDE SEQUENCE [LARGE SCALE GENOMIC DNA]</scope>
    <source>
        <strain evidence="1 2">DSM 15945</strain>
    </source>
</reference>
<proteinExistence type="predicted"/>
<name>A0A0R1U1R6_9LACO</name>
<dbReference type="AlphaFoldDB" id="A0A0R1U1R6"/>
<comment type="caution">
    <text evidence="1">The sequence shown here is derived from an EMBL/GenBank/DDBJ whole genome shotgun (WGS) entry which is preliminary data.</text>
</comment>
<organism evidence="1 2">
    <name type="scientific">Lacticaseibacillus pantheris DSM 15945 = JCM 12539 = NBRC 106106</name>
    <dbReference type="NCBI Taxonomy" id="1423783"/>
    <lineage>
        <taxon>Bacteria</taxon>
        <taxon>Bacillati</taxon>
        <taxon>Bacillota</taxon>
        <taxon>Bacilli</taxon>
        <taxon>Lactobacillales</taxon>
        <taxon>Lactobacillaceae</taxon>
        <taxon>Lacticaseibacillus</taxon>
    </lineage>
</organism>
<dbReference type="STRING" id="1423783.FC50_GL000494"/>
<dbReference type="InterPro" id="IPR021402">
    <property type="entry name" value="DUF3042"/>
</dbReference>
<evidence type="ECO:0000313" key="1">
    <source>
        <dbReference type="EMBL" id="KRL86846.1"/>
    </source>
</evidence>